<evidence type="ECO:0000256" key="14">
    <source>
        <dbReference type="ARBA" id="ARBA00031019"/>
    </source>
</evidence>
<evidence type="ECO:0000256" key="4">
    <source>
        <dbReference type="ARBA" id="ARBA00021095"/>
    </source>
</evidence>
<evidence type="ECO:0000256" key="9">
    <source>
        <dbReference type="ARBA" id="ARBA00022982"/>
    </source>
</evidence>
<keyword evidence="7 16" id="KW-0812">Transmembrane</keyword>
<feature type="transmembrane region" description="Helical" evidence="16">
    <location>
        <begin position="81"/>
        <end position="99"/>
    </location>
</feature>
<evidence type="ECO:0000256" key="7">
    <source>
        <dbReference type="ARBA" id="ARBA00022692"/>
    </source>
</evidence>
<name>A0A343C1U1_9CUCU</name>
<dbReference type="EC" id="7.1.1.2" evidence="3"/>
<dbReference type="PANTHER" id="PTHR11435">
    <property type="entry name" value="NADH UBIQUINONE OXIDOREDUCTASE SUBUNIT ND6"/>
    <property type="match status" value="1"/>
</dbReference>
<evidence type="ECO:0000256" key="10">
    <source>
        <dbReference type="ARBA" id="ARBA00022989"/>
    </source>
</evidence>
<dbReference type="PANTHER" id="PTHR11435:SF1">
    <property type="entry name" value="NADH-UBIQUINONE OXIDOREDUCTASE CHAIN 6"/>
    <property type="match status" value="1"/>
</dbReference>
<comment type="similarity">
    <text evidence="2">Belongs to the complex I subunit 6 family.</text>
</comment>
<feature type="transmembrane region" description="Helical" evidence="16">
    <location>
        <begin position="136"/>
        <end position="156"/>
    </location>
</feature>
<keyword evidence="11" id="KW-0520">NAD</keyword>
<evidence type="ECO:0000256" key="1">
    <source>
        <dbReference type="ARBA" id="ARBA00004225"/>
    </source>
</evidence>
<evidence type="ECO:0000256" key="11">
    <source>
        <dbReference type="ARBA" id="ARBA00023027"/>
    </source>
</evidence>
<feature type="transmembrane region" description="Helical" evidence="16">
    <location>
        <begin position="21"/>
        <end position="43"/>
    </location>
</feature>
<dbReference type="InterPro" id="IPR050269">
    <property type="entry name" value="ComplexI_Subunit6"/>
</dbReference>
<reference evidence="17" key="1">
    <citation type="submission" date="2016-04" db="EMBL/GenBank/DDBJ databases">
        <title>Mitochondria of beetle species.</title>
        <authorList>
            <person name="Hunter A."/>
            <person name="Moriniere J."/>
            <person name="Tang P."/>
            <person name="Linard B."/>
            <person name="Crampton-Platt A."/>
            <person name="Vogler A.P."/>
        </authorList>
    </citation>
    <scope>NUCLEOTIDE SEQUENCE</scope>
</reference>
<dbReference type="GO" id="GO:0008137">
    <property type="term" value="F:NADH dehydrogenase (ubiquinone) activity"/>
    <property type="evidence" value="ECO:0007669"/>
    <property type="project" value="UniProtKB-EC"/>
</dbReference>
<sequence>MYMFILNWVFSIIFLFMNHPLSMGCILLIQTIIISLTSGLIYYNFWFSYILFLIMVSGMLIMFIYMTSIASNEMFKLPKKLLIFSSLMMILFSFILLYIDNYYSIPYNFNYNNMIQSTNLINYTLNKFFNTPFMKIIISLMIYLLITLIAIVKIVGNNSIGTLRHK</sequence>
<evidence type="ECO:0000256" key="16">
    <source>
        <dbReference type="SAM" id="Phobius"/>
    </source>
</evidence>
<comment type="catalytic activity">
    <reaction evidence="15">
        <text>a ubiquinone + NADH + 5 H(+)(in) = a ubiquinol + NAD(+) + 4 H(+)(out)</text>
        <dbReference type="Rhea" id="RHEA:29091"/>
        <dbReference type="Rhea" id="RHEA-COMP:9565"/>
        <dbReference type="Rhea" id="RHEA-COMP:9566"/>
        <dbReference type="ChEBI" id="CHEBI:15378"/>
        <dbReference type="ChEBI" id="CHEBI:16389"/>
        <dbReference type="ChEBI" id="CHEBI:17976"/>
        <dbReference type="ChEBI" id="CHEBI:57540"/>
        <dbReference type="ChEBI" id="CHEBI:57945"/>
        <dbReference type="EC" id="7.1.1.2"/>
    </reaction>
</comment>
<keyword evidence="13 16" id="KW-0472">Membrane</keyword>
<keyword evidence="6" id="KW-0679">Respiratory chain</keyword>
<comment type="subcellular location">
    <subcellularLocation>
        <location evidence="1">Mitochondrion membrane</location>
        <topology evidence="1">Multi-pass membrane protein</topology>
    </subcellularLocation>
</comment>
<evidence type="ECO:0000256" key="12">
    <source>
        <dbReference type="ARBA" id="ARBA00023128"/>
    </source>
</evidence>
<organism evidence="17">
    <name type="scientific">Pantoxystus rubricollis</name>
    <dbReference type="NCBI Taxonomy" id="1738269"/>
    <lineage>
        <taxon>Eukaryota</taxon>
        <taxon>Metazoa</taxon>
        <taxon>Ecdysozoa</taxon>
        <taxon>Arthropoda</taxon>
        <taxon>Hexapoda</taxon>
        <taxon>Insecta</taxon>
        <taxon>Pterygota</taxon>
        <taxon>Neoptera</taxon>
        <taxon>Endopterygota</taxon>
        <taxon>Coleoptera</taxon>
        <taxon>Polyphaga</taxon>
        <taxon>Cucujiformia</taxon>
        <taxon>Curculionidae</taxon>
        <taxon>Molytinae</taxon>
        <taxon>Cleogonini</taxon>
        <taxon>Pantoxystus</taxon>
    </lineage>
</organism>
<gene>
    <name evidence="17" type="primary">nad6</name>
</gene>
<evidence type="ECO:0000256" key="3">
    <source>
        <dbReference type="ARBA" id="ARBA00012944"/>
    </source>
</evidence>
<dbReference type="AlphaFoldDB" id="A0A343C1U1"/>
<evidence type="ECO:0000256" key="13">
    <source>
        <dbReference type="ARBA" id="ARBA00023136"/>
    </source>
</evidence>
<dbReference type="GO" id="GO:0031966">
    <property type="term" value="C:mitochondrial membrane"/>
    <property type="evidence" value="ECO:0007669"/>
    <property type="project" value="UniProtKB-SubCell"/>
</dbReference>
<keyword evidence="9" id="KW-0249">Electron transport</keyword>
<evidence type="ECO:0000256" key="15">
    <source>
        <dbReference type="ARBA" id="ARBA00049551"/>
    </source>
</evidence>
<proteinExistence type="inferred from homology"/>
<accession>A0A343C1U1</accession>
<dbReference type="EMBL" id="KX087330">
    <property type="protein sequence ID" value="ARH53984.1"/>
    <property type="molecule type" value="Genomic_DNA"/>
</dbReference>
<evidence type="ECO:0000256" key="5">
    <source>
        <dbReference type="ARBA" id="ARBA00022448"/>
    </source>
</evidence>
<evidence type="ECO:0000256" key="2">
    <source>
        <dbReference type="ARBA" id="ARBA00005698"/>
    </source>
</evidence>
<evidence type="ECO:0000256" key="8">
    <source>
        <dbReference type="ARBA" id="ARBA00022967"/>
    </source>
</evidence>
<keyword evidence="8" id="KW-1278">Translocase</keyword>
<keyword evidence="12 17" id="KW-0496">Mitochondrion</keyword>
<feature type="transmembrane region" description="Helical" evidence="16">
    <location>
        <begin position="49"/>
        <end position="69"/>
    </location>
</feature>
<keyword evidence="5" id="KW-0813">Transport</keyword>
<protein>
    <recommendedName>
        <fullName evidence="4">NADH-ubiquinone oxidoreductase chain 6</fullName>
        <ecNumber evidence="3">7.1.1.2</ecNumber>
    </recommendedName>
    <alternativeName>
        <fullName evidence="14">NADH dehydrogenase subunit 6</fullName>
    </alternativeName>
</protein>
<evidence type="ECO:0000313" key="17">
    <source>
        <dbReference type="EMBL" id="ARH53984.1"/>
    </source>
</evidence>
<keyword evidence="10 16" id="KW-1133">Transmembrane helix</keyword>
<evidence type="ECO:0000256" key="6">
    <source>
        <dbReference type="ARBA" id="ARBA00022660"/>
    </source>
</evidence>
<geneLocation type="mitochondrion" evidence="17"/>